<reference evidence="2 3" key="1">
    <citation type="journal article" date="2007" name="Nature">
        <title>Evolution of genes and genomes on the Drosophila phylogeny.</title>
        <authorList>
            <consortium name="Drosophila 12 Genomes Consortium"/>
            <person name="Clark A.G."/>
            <person name="Eisen M.B."/>
            <person name="Smith D.R."/>
            <person name="Bergman C.M."/>
            <person name="Oliver B."/>
            <person name="Markow T.A."/>
            <person name="Kaufman T.C."/>
            <person name="Kellis M."/>
            <person name="Gelbart W."/>
            <person name="Iyer V.N."/>
            <person name="Pollard D.A."/>
            <person name="Sackton T.B."/>
            <person name="Larracuente A.M."/>
            <person name="Singh N.D."/>
            <person name="Abad J.P."/>
            <person name="Abt D.N."/>
            <person name="Adryan B."/>
            <person name="Aguade M."/>
            <person name="Akashi H."/>
            <person name="Anderson W.W."/>
            <person name="Aquadro C.F."/>
            <person name="Ardell D.H."/>
            <person name="Arguello R."/>
            <person name="Artieri C.G."/>
            <person name="Barbash D.A."/>
            <person name="Barker D."/>
            <person name="Barsanti P."/>
            <person name="Batterham P."/>
            <person name="Batzoglou S."/>
            <person name="Begun D."/>
            <person name="Bhutkar A."/>
            <person name="Blanco E."/>
            <person name="Bosak S.A."/>
            <person name="Bradley R.K."/>
            <person name="Brand A.D."/>
            <person name="Brent M.R."/>
            <person name="Brooks A.N."/>
            <person name="Brown R.H."/>
            <person name="Butlin R.K."/>
            <person name="Caggese C."/>
            <person name="Calvi B.R."/>
            <person name="Bernardo de Carvalho A."/>
            <person name="Caspi A."/>
            <person name="Castrezana S."/>
            <person name="Celniker S.E."/>
            <person name="Chang J.L."/>
            <person name="Chapple C."/>
            <person name="Chatterji S."/>
            <person name="Chinwalla A."/>
            <person name="Civetta A."/>
            <person name="Clifton S.W."/>
            <person name="Comeron J.M."/>
            <person name="Costello J.C."/>
            <person name="Coyne J.A."/>
            <person name="Daub J."/>
            <person name="David R.G."/>
            <person name="Delcher A.L."/>
            <person name="Delehaunty K."/>
            <person name="Do C.B."/>
            <person name="Ebling H."/>
            <person name="Edwards K."/>
            <person name="Eickbush T."/>
            <person name="Evans J.D."/>
            <person name="Filipski A."/>
            <person name="Findeiss S."/>
            <person name="Freyhult E."/>
            <person name="Fulton L."/>
            <person name="Fulton R."/>
            <person name="Garcia A.C."/>
            <person name="Gardiner A."/>
            <person name="Garfield D.A."/>
            <person name="Garvin B.E."/>
            <person name="Gibson G."/>
            <person name="Gilbert D."/>
            <person name="Gnerre S."/>
            <person name="Godfrey J."/>
            <person name="Good R."/>
            <person name="Gotea V."/>
            <person name="Gravely B."/>
            <person name="Greenberg A.J."/>
            <person name="Griffiths-Jones S."/>
            <person name="Gross S."/>
            <person name="Guigo R."/>
            <person name="Gustafson E.A."/>
            <person name="Haerty W."/>
            <person name="Hahn M.W."/>
            <person name="Halligan D.L."/>
            <person name="Halpern A.L."/>
            <person name="Halter G.M."/>
            <person name="Han M.V."/>
            <person name="Heger A."/>
            <person name="Hillier L."/>
            <person name="Hinrichs A.S."/>
            <person name="Holmes I."/>
            <person name="Hoskins R.A."/>
            <person name="Hubisz M.J."/>
            <person name="Hultmark D."/>
            <person name="Huntley M.A."/>
            <person name="Jaffe D.B."/>
            <person name="Jagadeeshan S."/>
            <person name="Jeck W.R."/>
            <person name="Johnson J."/>
            <person name="Jones C.D."/>
            <person name="Jordan W.C."/>
            <person name="Karpen G.H."/>
            <person name="Kataoka E."/>
            <person name="Keightley P.D."/>
            <person name="Kheradpour P."/>
            <person name="Kirkness E.F."/>
            <person name="Koerich L.B."/>
            <person name="Kristiansen K."/>
            <person name="Kudrna D."/>
            <person name="Kulathinal R.J."/>
            <person name="Kumar S."/>
            <person name="Kwok R."/>
            <person name="Lander E."/>
            <person name="Langley C.H."/>
            <person name="Lapoint R."/>
            <person name="Lazzaro B.P."/>
            <person name="Lee S.J."/>
            <person name="Levesque L."/>
            <person name="Li R."/>
            <person name="Lin C.F."/>
            <person name="Lin M.F."/>
            <person name="Lindblad-Toh K."/>
            <person name="Llopart A."/>
            <person name="Long M."/>
            <person name="Low L."/>
            <person name="Lozovsky E."/>
            <person name="Lu J."/>
            <person name="Luo M."/>
            <person name="Machado C.A."/>
            <person name="Makalowski W."/>
            <person name="Marzo M."/>
            <person name="Matsuda M."/>
            <person name="Matzkin L."/>
            <person name="McAllister B."/>
            <person name="McBride C.S."/>
            <person name="McKernan B."/>
            <person name="McKernan K."/>
            <person name="Mendez-Lago M."/>
            <person name="Minx P."/>
            <person name="Mollenhauer M.U."/>
            <person name="Montooth K."/>
            <person name="Mount S.M."/>
            <person name="Mu X."/>
            <person name="Myers E."/>
            <person name="Negre B."/>
            <person name="Newfeld S."/>
            <person name="Nielsen R."/>
            <person name="Noor M.A."/>
            <person name="O'Grady P."/>
            <person name="Pachter L."/>
            <person name="Papaceit M."/>
            <person name="Parisi M.J."/>
            <person name="Parisi M."/>
            <person name="Parts L."/>
            <person name="Pedersen J.S."/>
            <person name="Pesole G."/>
            <person name="Phillippy A.M."/>
            <person name="Ponting C.P."/>
            <person name="Pop M."/>
            <person name="Porcelli D."/>
            <person name="Powell J.R."/>
            <person name="Prohaska S."/>
            <person name="Pruitt K."/>
            <person name="Puig M."/>
            <person name="Quesneville H."/>
            <person name="Ram K.R."/>
            <person name="Rand D."/>
            <person name="Rasmussen M.D."/>
            <person name="Reed L.K."/>
            <person name="Reenan R."/>
            <person name="Reily A."/>
            <person name="Remington K.A."/>
            <person name="Rieger T.T."/>
            <person name="Ritchie M.G."/>
            <person name="Robin C."/>
            <person name="Rogers Y.H."/>
            <person name="Rohde C."/>
            <person name="Rozas J."/>
            <person name="Rubenfield M.J."/>
            <person name="Ruiz A."/>
            <person name="Russo S."/>
            <person name="Salzberg S.L."/>
            <person name="Sanchez-Gracia A."/>
            <person name="Saranga D.J."/>
            <person name="Sato H."/>
            <person name="Schaeffer S.W."/>
            <person name="Schatz M.C."/>
            <person name="Schlenke T."/>
            <person name="Schwartz R."/>
            <person name="Segarra C."/>
            <person name="Singh R.S."/>
            <person name="Sirot L."/>
            <person name="Sirota M."/>
            <person name="Sisneros N.B."/>
            <person name="Smith C.D."/>
            <person name="Smith T.F."/>
            <person name="Spieth J."/>
            <person name="Stage D.E."/>
            <person name="Stark A."/>
            <person name="Stephan W."/>
            <person name="Strausberg R.L."/>
            <person name="Strempel S."/>
            <person name="Sturgill D."/>
            <person name="Sutton G."/>
            <person name="Sutton G.G."/>
            <person name="Tao W."/>
            <person name="Teichmann S."/>
            <person name="Tobari Y.N."/>
            <person name="Tomimura Y."/>
            <person name="Tsolas J.M."/>
            <person name="Valente V.L."/>
            <person name="Venter E."/>
            <person name="Venter J.C."/>
            <person name="Vicario S."/>
            <person name="Vieira F.G."/>
            <person name="Vilella A.J."/>
            <person name="Villasante A."/>
            <person name="Walenz B."/>
            <person name="Wang J."/>
            <person name="Wasserman M."/>
            <person name="Watts T."/>
            <person name="Wilson D."/>
            <person name="Wilson R.K."/>
            <person name="Wing R.A."/>
            <person name="Wolfner M.F."/>
            <person name="Wong A."/>
            <person name="Wong G.K."/>
            <person name="Wu C.I."/>
            <person name="Wu G."/>
            <person name="Yamamoto D."/>
            <person name="Yang H.P."/>
            <person name="Yang S.P."/>
            <person name="Yorke J.A."/>
            <person name="Yoshida K."/>
            <person name="Zdobnov E."/>
            <person name="Zhang P."/>
            <person name="Zhang Y."/>
            <person name="Zimin A.V."/>
            <person name="Baldwin J."/>
            <person name="Abdouelleil A."/>
            <person name="Abdulkadir J."/>
            <person name="Abebe A."/>
            <person name="Abera B."/>
            <person name="Abreu J."/>
            <person name="Acer S.C."/>
            <person name="Aftuck L."/>
            <person name="Alexander A."/>
            <person name="An P."/>
            <person name="Anderson E."/>
            <person name="Anderson S."/>
            <person name="Arachi H."/>
            <person name="Azer M."/>
            <person name="Bachantsang P."/>
            <person name="Barry A."/>
            <person name="Bayul T."/>
            <person name="Berlin A."/>
            <person name="Bessette D."/>
            <person name="Bloom T."/>
            <person name="Blye J."/>
            <person name="Boguslavskiy L."/>
            <person name="Bonnet C."/>
            <person name="Boukhgalter B."/>
            <person name="Bourzgui I."/>
            <person name="Brown A."/>
            <person name="Cahill P."/>
            <person name="Channer S."/>
            <person name="Cheshatsang Y."/>
            <person name="Chuda L."/>
            <person name="Citroen M."/>
            <person name="Collymore A."/>
            <person name="Cooke P."/>
            <person name="Costello M."/>
            <person name="D'Aco K."/>
            <person name="Daza R."/>
            <person name="De Haan G."/>
            <person name="DeGray S."/>
            <person name="DeMaso C."/>
            <person name="Dhargay N."/>
            <person name="Dooley K."/>
            <person name="Dooley E."/>
            <person name="Doricent M."/>
            <person name="Dorje P."/>
            <person name="Dorjee K."/>
            <person name="Dupes A."/>
            <person name="Elong R."/>
            <person name="Falk J."/>
            <person name="Farina A."/>
            <person name="Faro S."/>
            <person name="Ferguson D."/>
            <person name="Fisher S."/>
            <person name="Foley C.D."/>
            <person name="Franke A."/>
            <person name="Friedrich D."/>
            <person name="Gadbois L."/>
            <person name="Gearin G."/>
            <person name="Gearin C.R."/>
            <person name="Giannoukos G."/>
            <person name="Goode T."/>
            <person name="Graham J."/>
            <person name="Grandbois E."/>
            <person name="Grewal S."/>
            <person name="Gyaltsen K."/>
            <person name="Hafez N."/>
            <person name="Hagos B."/>
            <person name="Hall J."/>
            <person name="Henson C."/>
            <person name="Hollinger A."/>
            <person name="Honan T."/>
            <person name="Huard M.D."/>
            <person name="Hughes L."/>
            <person name="Hurhula B."/>
            <person name="Husby M.E."/>
            <person name="Kamat A."/>
            <person name="Kanga B."/>
            <person name="Kashin S."/>
            <person name="Khazanovich D."/>
            <person name="Kisner P."/>
            <person name="Lance K."/>
            <person name="Lara M."/>
            <person name="Lee W."/>
            <person name="Lennon N."/>
            <person name="Letendre F."/>
            <person name="LeVine R."/>
            <person name="Lipovsky A."/>
            <person name="Liu X."/>
            <person name="Liu J."/>
            <person name="Liu S."/>
            <person name="Lokyitsang T."/>
            <person name="Lokyitsang Y."/>
            <person name="Lubonja R."/>
            <person name="Lui A."/>
            <person name="MacDonald P."/>
            <person name="Magnisalis V."/>
            <person name="Maru K."/>
            <person name="Matthews C."/>
            <person name="McCusker W."/>
            <person name="McDonough S."/>
            <person name="Mehta T."/>
            <person name="Meldrim J."/>
            <person name="Meneus L."/>
            <person name="Mihai O."/>
            <person name="Mihalev A."/>
            <person name="Mihova T."/>
            <person name="Mittelman R."/>
            <person name="Mlenga V."/>
            <person name="Montmayeur A."/>
            <person name="Mulrain L."/>
            <person name="Navidi A."/>
            <person name="Naylor J."/>
            <person name="Negash T."/>
            <person name="Nguyen T."/>
            <person name="Nguyen N."/>
            <person name="Nicol R."/>
            <person name="Norbu C."/>
            <person name="Norbu N."/>
            <person name="Novod N."/>
            <person name="O'Neill B."/>
            <person name="Osman S."/>
            <person name="Markiewicz E."/>
            <person name="Oyono O.L."/>
            <person name="Patti C."/>
            <person name="Phunkhang P."/>
            <person name="Pierre F."/>
            <person name="Priest M."/>
            <person name="Raghuraman S."/>
            <person name="Rege F."/>
            <person name="Reyes R."/>
            <person name="Rise C."/>
            <person name="Rogov P."/>
            <person name="Ross K."/>
            <person name="Ryan E."/>
            <person name="Settipalli S."/>
            <person name="Shea T."/>
            <person name="Sherpa N."/>
            <person name="Shi L."/>
            <person name="Shih D."/>
            <person name="Sparrow T."/>
            <person name="Spaulding J."/>
            <person name="Stalker J."/>
            <person name="Stange-Thomann N."/>
            <person name="Stavropoulos S."/>
            <person name="Stone C."/>
            <person name="Strader C."/>
            <person name="Tesfaye S."/>
            <person name="Thomson T."/>
            <person name="Thoulutsang Y."/>
            <person name="Thoulutsang D."/>
            <person name="Topham K."/>
            <person name="Topping I."/>
            <person name="Tsamla T."/>
            <person name="Vassiliev H."/>
            <person name="Vo A."/>
            <person name="Wangchuk T."/>
            <person name="Wangdi T."/>
            <person name="Weiand M."/>
            <person name="Wilkinson J."/>
            <person name="Wilson A."/>
            <person name="Yadav S."/>
            <person name="Young G."/>
            <person name="Yu Q."/>
            <person name="Zembek L."/>
            <person name="Zhong D."/>
            <person name="Zimmer A."/>
            <person name="Zwirko Z."/>
            <person name="Jaffe D.B."/>
            <person name="Alvarez P."/>
            <person name="Brockman W."/>
            <person name="Butler J."/>
            <person name="Chin C."/>
            <person name="Gnerre S."/>
            <person name="Grabherr M."/>
            <person name="Kleber M."/>
            <person name="Mauceli E."/>
            <person name="MacCallum I."/>
        </authorList>
    </citation>
    <scope>NUCLEOTIDE SEQUENCE [LARGE SCALE GENOMIC DNA]</scope>
    <source>
        <strain evidence="2 3">TSC#14021-0224.01</strain>
    </source>
</reference>
<proteinExistence type="predicted"/>
<accession>B3P063</accession>
<feature type="compositionally biased region" description="Basic and acidic residues" evidence="1">
    <location>
        <begin position="20"/>
        <end position="38"/>
    </location>
</feature>
<protein>
    <submittedName>
        <fullName evidence="2">GG23614</fullName>
    </submittedName>
</protein>
<evidence type="ECO:0000313" key="2">
    <source>
        <dbReference type="EMBL" id="EDV48437.1"/>
    </source>
</evidence>
<evidence type="ECO:0000256" key="1">
    <source>
        <dbReference type="SAM" id="MobiDB-lite"/>
    </source>
</evidence>
<feature type="region of interest" description="Disordered" evidence="1">
    <location>
        <begin position="1"/>
        <end position="40"/>
    </location>
</feature>
<organism evidence="2 3">
    <name type="scientific">Drosophila erecta</name>
    <name type="common">Fruit fly</name>
    <dbReference type="NCBI Taxonomy" id="7220"/>
    <lineage>
        <taxon>Eukaryota</taxon>
        <taxon>Metazoa</taxon>
        <taxon>Ecdysozoa</taxon>
        <taxon>Arthropoda</taxon>
        <taxon>Hexapoda</taxon>
        <taxon>Insecta</taxon>
        <taxon>Pterygota</taxon>
        <taxon>Neoptera</taxon>
        <taxon>Endopterygota</taxon>
        <taxon>Diptera</taxon>
        <taxon>Brachycera</taxon>
        <taxon>Muscomorpha</taxon>
        <taxon>Ephydroidea</taxon>
        <taxon>Drosophilidae</taxon>
        <taxon>Drosophila</taxon>
        <taxon>Sophophora</taxon>
    </lineage>
</organism>
<dbReference type="Proteomes" id="UP000008711">
    <property type="component" value="Unassembled WGS sequence"/>
</dbReference>
<dbReference type="AlphaFoldDB" id="B3P063"/>
<name>B3P063_DROER</name>
<evidence type="ECO:0000313" key="3">
    <source>
        <dbReference type="Proteomes" id="UP000008711"/>
    </source>
</evidence>
<dbReference type="EMBL" id="CH954181">
    <property type="protein sequence ID" value="EDV48437.1"/>
    <property type="molecule type" value="Genomic_DNA"/>
</dbReference>
<gene>
    <name evidence="2" type="primary">Dere\GG23614</name>
    <name evidence="2" type="ORF">Dere_GG23614</name>
</gene>
<dbReference type="HOGENOM" id="CLU_2724832_0_0_1"/>
<keyword evidence="3" id="KW-1185">Reference proteome</keyword>
<sequence length="72" mass="8017">MESPMPKTEDHTKIPSAIELTKDIEDKKKEQKSIDGKDTMSQMEMMRLLGLRSNSEESAALSCAKDGGYLLV</sequence>
<reference evidence="2 3" key="2">
    <citation type="journal article" date="2008" name="Bioinformatics">
        <title>Assembly reconciliation.</title>
        <authorList>
            <person name="Zimin A.V."/>
            <person name="Smith D.R."/>
            <person name="Sutton G."/>
            <person name="Yorke J.A."/>
        </authorList>
    </citation>
    <scope>NUCLEOTIDE SEQUENCE [LARGE SCALE GENOMIC DNA]</scope>
    <source>
        <strain evidence="2 3">TSC#14021-0224.01</strain>
    </source>
</reference>